<dbReference type="AlphaFoldDB" id="A0A2W5ZDR8"/>
<gene>
    <name evidence="2" type="ORF">DLM65_04570</name>
    <name evidence="1" type="ORF">JF886_11890</name>
</gene>
<accession>A0A934N4E2</accession>
<dbReference type="Proteomes" id="UP000606991">
    <property type="component" value="Unassembled WGS sequence"/>
</dbReference>
<dbReference type="InterPro" id="IPR029058">
    <property type="entry name" value="AB_hydrolase_fold"/>
</dbReference>
<dbReference type="EMBL" id="QHBU01000082">
    <property type="protein sequence ID" value="PZR82107.1"/>
    <property type="molecule type" value="Genomic_DNA"/>
</dbReference>
<dbReference type="PANTHER" id="PTHR48098:SF3">
    <property type="entry name" value="IRON(III) ENTEROBACTIN ESTERASE"/>
    <property type="match status" value="1"/>
</dbReference>
<dbReference type="Proteomes" id="UP000248724">
    <property type="component" value="Unassembled WGS sequence"/>
</dbReference>
<dbReference type="Gene3D" id="3.40.50.1820">
    <property type="entry name" value="alpha/beta hydrolase"/>
    <property type="match status" value="1"/>
</dbReference>
<proteinExistence type="predicted"/>
<dbReference type="InterPro" id="IPR050583">
    <property type="entry name" value="Mycobacterial_A85_antigen"/>
</dbReference>
<organism evidence="2 3">
    <name type="scientific">Candidatus Aeolococcus gillhamiae</name>
    <dbReference type="NCBI Taxonomy" id="3127015"/>
    <lineage>
        <taxon>Bacteria</taxon>
        <taxon>Bacillati</taxon>
        <taxon>Candidatus Dormiibacterota</taxon>
        <taxon>Candidatus Dormibacteria</taxon>
        <taxon>Candidatus Aeolococcales</taxon>
        <taxon>Candidatus Aeolococcaceae</taxon>
        <taxon>Candidatus Aeolococcus</taxon>
    </lineage>
</organism>
<reference evidence="2 3" key="1">
    <citation type="journal article" date="2017" name="Nature">
        <title>Atmospheric trace gases support primary production in Antarctic desert surface soil.</title>
        <authorList>
            <person name="Ji M."/>
            <person name="Greening C."/>
            <person name="Vanwonterghem I."/>
            <person name="Carere C.R."/>
            <person name="Bay S.K."/>
            <person name="Steen J.A."/>
            <person name="Montgomery K."/>
            <person name="Lines T."/>
            <person name="Beardall J."/>
            <person name="van Dorst J."/>
            <person name="Snape I."/>
            <person name="Stott M.B."/>
            <person name="Hugenholtz P."/>
            <person name="Ferrari B.C."/>
        </authorList>
    </citation>
    <scope>NUCLEOTIDE SEQUENCE [LARGE SCALE GENOMIC DNA]</scope>
    <source>
        <strain evidence="2">RRmetagenome_bin12</strain>
    </source>
</reference>
<reference evidence="1 4" key="3">
    <citation type="submission" date="2020-10" db="EMBL/GenBank/DDBJ databases">
        <title>Ca. Dormibacterota MAGs.</title>
        <authorList>
            <person name="Montgomery K."/>
        </authorList>
    </citation>
    <scope>NUCLEOTIDE SEQUENCE [LARGE SCALE GENOMIC DNA]</scope>
    <source>
        <strain evidence="1">SC8812_S17_18</strain>
    </source>
</reference>
<accession>A0A2W5ZDR8</accession>
<dbReference type="Pfam" id="PF00756">
    <property type="entry name" value="Esterase"/>
    <property type="match status" value="1"/>
</dbReference>
<dbReference type="Gene3D" id="2.60.40.10">
    <property type="entry name" value="Immunoglobulins"/>
    <property type="match status" value="1"/>
</dbReference>
<evidence type="ECO:0000313" key="3">
    <source>
        <dbReference type="Proteomes" id="UP000248724"/>
    </source>
</evidence>
<protein>
    <submittedName>
        <fullName evidence="2">Enterochelin esterase</fullName>
    </submittedName>
</protein>
<dbReference type="InterPro" id="IPR000801">
    <property type="entry name" value="Esterase-like"/>
</dbReference>
<evidence type="ECO:0000313" key="2">
    <source>
        <dbReference type="EMBL" id="PZR82107.1"/>
    </source>
</evidence>
<reference evidence="2" key="2">
    <citation type="submission" date="2018-05" db="EMBL/GenBank/DDBJ databases">
        <authorList>
            <person name="Ferrari B."/>
        </authorList>
    </citation>
    <scope>NUCLEOTIDE SEQUENCE</scope>
    <source>
        <strain evidence="2">RRmetagenome_bin12</strain>
    </source>
</reference>
<sequence>MTTTSPKAPKQRALTRLRAEGVKAAAIDRLLAENRVPLVEGSACTFLFRGHADDVAIEHAITGLPSPLPLKRLRRSDLWFATIELPAGSRVEYRVLVRHGDNVESILDPLNHESVTGPASTMSVLRAQGYETPWWALHDATVVPGELTEFHFRSRALRREAYLTLYAPARMRREHRLPLLVVHDGGDFINHAAYGTVLDNLMDRRLMADTMVAFTHPGDRLREYGDSAAHSRFLTAELVPQLEKRLPLRGDPAGRVLAGASFGAIAALAAAVHAPGFYGGLLLQSASFLYTVVGREHAGGPVFDPVVRFVNTIRSQPQPVVEQIFLSYGAFEPSAQRNLAMVDVLRRMADEVRVVESLDGHTWTGWRDRLLDGLTWLFPGEQRFLYP</sequence>
<evidence type="ECO:0000313" key="1">
    <source>
        <dbReference type="EMBL" id="MBJ7595536.1"/>
    </source>
</evidence>
<dbReference type="SUPFAM" id="SSF81296">
    <property type="entry name" value="E set domains"/>
    <property type="match status" value="1"/>
</dbReference>
<evidence type="ECO:0000313" key="4">
    <source>
        <dbReference type="Proteomes" id="UP000606991"/>
    </source>
</evidence>
<dbReference type="EMBL" id="JAEKNS010000124">
    <property type="protein sequence ID" value="MBJ7595536.1"/>
    <property type="molecule type" value="Genomic_DNA"/>
</dbReference>
<name>A0A2W5ZDR8_9BACT</name>
<dbReference type="SUPFAM" id="SSF53474">
    <property type="entry name" value="alpha/beta-Hydrolases"/>
    <property type="match status" value="1"/>
</dbReference>
<dbReference type="InterPro" id="IPR013783">
    <property type="entry name" value="Ig-like_fold"/>
</dbReference>
<dbReference type="InterPro" id="IPR014756">
    <property type="entry name" value="Ig_E-set"/>
</dbReference>
<dbReference type="PANTHER" id="PTHR48098">
    <property type="entry name" value="ENTEROCHELIN ESTERASE-RELATED"/>
    <property type="match status" value="1"/>
</dbReference>
<comment type="caution">
    <text evidence="2">The sequence shown here is derived from an EMBL/GenBank/DDBJ whole genome shotgun (WGS) entry which is preliminary data.</text>
</comment>
<dbReference type="RefSeq" id="WP_337312733.1">
    <property type="nucleotide sequence ID" value="NZ_JAEKNS010000124.1"/>
</dbReference>